<keyword evidence="2" id="KW-0418">Kinase</keyword>
<dbReference type="Gene3D" id="3.30.980.10">
    <property type="entry name" value="Threonyl-trna Synthetase, Chain A, domain 2"/>
    <property type="match status" value="1"/>
</dbReference>
<dbReference type="PRINTS" id="PR00988">
    <property type="entry name" value="URIDINKINASE"/>
</dbReference>
<dbReference type="Proteomes" id="UP000886744">
    <property type="component" value="Unassembled WGS sequence"/>
</dbReference>
<dbReference type="Gene3D" id="3.40.50.300">
    <property type="entry name" value="P-loop containing nucleotide triphosphate hydrolases"/>
    <property type="match status" value="1"/>
</dbReference>
<evidence type="ECO:0000313" key="3">
    <source>
        <dbReference type="Proteomes" id="UP000886744"/>
    </source>
</evidence>
<sequence length="562" mass="63635">MITVYCDSLQGFYDCAPGTTVGELARKIDTGCRYPVVAALVDNMLKELTFPIYTSHTVKFIDCTHPDGRRTYSRSLSFVLQKAAVDLFPDLSLFLDYTLPNGLYGELRRDTGDRVYVTEPAGADRVGALRKRMAEIIAADLPFEKKKMTNDEAARLFRDNGRPEKASLVADMEKFFVSVYWLDGYADTFYGPLLERTGEIDVFDLIPYGDGFCLQSPSASDPSVISPYKYQDKLSAVFKENSRWCSILGAHGIGSVNEAVRRGEAKDLIAVAEALHERKYAQIADRIYDRRDTVKLVLIAGPSSSGKTTTSKRIAMQCRVLGLRPLVIAMDDYFLDRDKTPRDVNGEYDFESIYALDLPFLGAQLNDLFDGREVKLPKYDFVNGCRRFDGRRMQMREGDILIMEGIHALNPELTKHIDGEKVFRVFASALTSLSVDENNYISTADNRLLRRMVRDNFTRGITPEDTILRWKSVRAGEEKNIFPYQENADAMFNSALLFELPLLRYYAEPLLERIPPLSDAYSESVRLLKFLSYITPLTPDEIDCIPPTSVMREFIGGSSFEY</sequence>
<keyword evidence="2" id="KW-0808">Transferase</keyword>
<dbReference type="EMBL" id="DVHI01000059">
    <property type="protein sequence ID" value="HIR62794.1"/>
    <property type="molecule type" value="Genomic_DNA"/>
</dbReference>
<dbReference type="SUPFAM" id="SSF55186">
    <property type="entry name" value="ThrRS/AlaRS common domain"/>
    <property type="match status" value="1"/>
</dbReference>
<dbReference type="SUPFAM" id="SSF52540">
    <property type="entry name" value="P-loop containing nucleoside triphosphate hydrolases"/>
    <property type="match status" value="1"/>
</dbReference>
<reference evidence="2" key="1">
    <citation type="submission" date="2020-10" db="EMBL/GenBank/DDBJ databases">
        <authorList>
            <person name="Gilroy R."/>
        </authorList>
    </citation>
    <scope>NUCLEOTIDE SEQUENCE</scope>
    <source>
        <strain evidence="2">ChiHjej13B12-12457</strain>
    </source>
</reference>
<name>A0A9D1E1N4_9BACT</name>
<reference evidence="2" key="2">
    <citation type="journal article" date="2021" name="PeerJ">
        <title>Extensive microbial diversity within the chicken gut microbiome revealed by metagenomics and culture.</title>
        <authorList>
            <person name="Gilroy R."/>
            <person name="Ravi A."/>
            <person name="Getino M."/>
            <person name="Pursley I."/>
            <person name="Horton D.L."/>
            <person name="Alikhan N.F."/>
            <person name="Baker D."/>
            <person name="Gharbi K."/>
            <person name="Hall N."/>
            <person name="Watson M."/>
            <person name="Adriaenssens E.M."/>
            <person name="Foster-Nyarko E."/>
            <person name="Jarju S."/>
            <person name="Secka A."/>
            <person name="Antonio M."/>
            <person name="Oren A."/>
            <person name="Chaudhuri R.R."/>
            <person name="La Ragione R."/>
            <person name="Hildebrand F."/>
            <person name="Pallen M.J."/>
        </authorList>
    </citation>
    <scope>NUCLEOTIDE SEQUENCE</scope>
    <source>
        <strain evidence="2">ChiHjej13B12-12457</strain>
    </source>
</reference>
<dbReference type="CDD" id="cd02028">
    <property type="entry name" value="UMPK_like"/>
    <property type="match status" value="1"/>
</dbReference>
<dbReference type="PANTHER" id="PTHR10285">
    <property type="entry name" value="URIDINE KINASE"/>
    <property type="match status" value="1"/>
</dbReference>
<proteinExistence type="predicted"/>
<dbReference type="Pfam" id="PF00485">
    <property type="entry name" value="PRK"/>
    <property type="match status" value="1"/>
</dbReference>
<dbReference type="InterPro" id="IPR027417">
    <property type="entry name" value="P-loop_NTPase"/>
</dbReference>
<dbReference type="InterPro" id="IPR003593">
    <property type="entry name" value="AAA+_ATPase"/>
</dbReference>
<dbReference type="GO" id="GO:0005524">
    <property type="term" value="F:ATP binding"/>
    <property type="evidence" value="ECO:0007669"/>
    <property type="project" value="InterPro"/>
</dbReference>
<dbReference type="InterPro" id="IPR006083">
    <property type="entry name" value="PRK/URK"/>
</dbReference>
<protein>
    <submittedName>
        <fullName evidence="2">Nucleoside kinase</fullName>
    </submittedName>
</protein>
<feature type="domain" description="AAA+ ATPase" evidence="1">
    <location>
        <begin position="293"/>
        <end position="458"/>
    </location>
</feature>
<dbReference type="InterPro" id="IPR018163">
    <property type="entry name" value="Thr/Ala-tRNA-synth_IIc_edit"/>
</dbReference>
<comment type="caution">
    <text evidence="2">The sequence shown here is derived from an EMBL/GenBank/DDBJ whole genome shotgun (WGS) entry which is preliminary data.</text>
</comment>
<gene>
    <name evidence="2" type="ORF">IAC94_04650</name>
</gene>
<evidence type="ECO:0000313" key="2">
    <source>
        <dbReference type="EMBL" id="HIR62794.1"/>
    </source>
</evidence>
<accession>A0A9D1E1N4</accession>
<dbReference type="GO" id="GO:0016301">
    <property type="term" value="F:kinase activity"/>
    <property type="evidence" value="ECO:0007669"/>
    <property type="project" value="UniProtKB-KW"/>
</dbReference>
<organism evidence="2 3">
    <name type="scientific">Candidatus Coprenecus avistercoris</name>
    <dbReference type="NCBI Taxonomy" id="2840730"/>
    <lineage>
        <taxon>Bacteria</taxon>
        <taxon>Pseudomonadati</taxon>
        <taxon>Bacteroidota</taxon>
        <taxon>Bacteroidia</taxon>
        <taxon>Bacteroidales</taxon>
        <taxon>Rikenellaceae</taxon>
        <taxon>Rikenellaceae incertae sedis</taxon>
        <taxon>Candidatus Coprenecus</taxon>
    </lineage>
</organism>
<dbReference type="SMART" id="SM00382">
    <property type="entry name" value="AAA"/>
    <property type="match status" value="1"/>
</dbReference>
<dbReference type="AlphaFoldDB" id="A0A9D1E1N4"/>
<evidence type="ECO:0000259" key="1">
    <source>
        <dbReference type="SMART" id="SM00382"/>
    </source>
</evidence>